<sequence length="410" mass="45448">MAIGSLAFLVLNYGAEMIFILHTRLIAQNVEKEMAETVMNDMVRHMFSPEFLAELFRPQPLYSYSAVKEIFKSLTEMSVMRLSPLSMNKLFELMAMGVKYQLFTLRHPLELVEMTWTHLEELKRLITPEAQAKVTPVFVMLEGLCSRLTHGDLAEIRKELLNFIAGRSTVISVLFEEGMQSDRGSFVLPVDRVLPPLSICEPPGSIRYFKNGKLDASTAFGHRDAVLRHPSSVPLDKWDPKNAGTRMTKNGTNIYAPSRQEASTRAEANGPTSLLPSMSSMSRLSTVPTAVPSDIANVATGELNYLSRFVGCGQNAPQKMFKLKFFDDVEEEMVEHCVGGGEKGSKMGGATDTVGDRTAASTIPLVRMTKADVESQNKELFKIMDGLRVDETRAGPPEGGNDLLDIMDED</sequence>
<organism evidence="2 3">
    <name type="scientific">Trypanosoma cruzi</name>
    <dbReference type="NCBI Taxonomy" id="5693"/>
    <lineage>
        <taxon>Eukaryota</taxon>
        <taxon>Discoba</taxon>
        <taxon>Euglenozoa</taxon>
        <taxon>Kinetoplastea</taxon>
        <taxon>Metakinetoplastina</taxon>
        <taxon>Trypanosomatida</taxon>
        <taxon>Trypanosomatidae</taxon>
        <taxon>Trypanosoma</taxon>
        <taxon>Schizotrypanum</taxon>
    </lineage>
</organism>
<dbReference type="VEuPathDB" id="TriTrypDB:C3747_23g323"/>
<evidence type="ECO:0000313" key="2">
    <source>
        <dbReference type="EMBL" id="PWU94674.1"/>
    </source>
</evidence>
<gene>
    <name evidence="2" type="ORF">C4B63_25g235</name>
</gene>
<feature type="region of interest" description="Disordered" evidence="1">
    <location>
        <begin position="391"/>
        <end position="410"/>
    </location>
</feature>
<dbReference type="VEuPathDB" id="TriTrypDB:TcYC6_0049040"/>
<dbReference type="GO" id="GO:0005886">
    <property type="term" value="C:plasma membrane"/>
    <property type="evidence" value="ECO:0007669"/>
    <property type="project" value="TreeGrafter"/>
</dbReference>
<evidence type="ECO:0000256" key="1">
    <source>
        <dbReference type="SAM" id="MobiDB-lite"/>
    </source>
</evidence>
<protein>
    <recommendedName>
        <fullName evidence="4">Organic solute carrier partner 1</fullName>
    </recommendedName>
</protein>
<dbReference type="VEuPathDB" id="TriTrypDB:TcCLB.511303.80"/>
<name>A0A2V2VET8_TRYCR</name>
<dbReference type="Pfam" id="PF10188">
    <property type="entry name" value="Oscp1"/>
    <property type="match status" value="1"/>
</dbReference>
<dbReference type="VEuPathDB" id="TriTrypDB:TcCLB.509177.40"/>
<dbReference type="PANTHER" id="PTHR21439:SF0">
    <property type="entry name" value="PROTEIN OSCP1"/>
    <property type="match status" value="1"/>
</dbReference>
<comment type="caution">
    <text evidence="2">The sequence shown here is derived from an EMBL/GenBank/DDBJ whole genome shotgun (WGS) entry which is preliminary data.</text>
</comment>
<dbReference type="VEuPathDB" id="TriTrypDB:BCY84_16804"/>
<dbReference type="GO" id="GO:0005737">
    <property type="term" value="C:cytoplasm"/>
    <property type="evidence" value="ECO:0007669"/>
    <property type="project" value="TreeGrafter"/>
</dbReference>
<dbReference type="VEuPathDB" id="TriTrypDB:ECC02_001498"/>
<proteinExistence type="predicted"/>
<dbReference type="AlphaFoldDB" id="A0A2V2VET8"/>
<dbReference type="VEuPathDB" id="TriTrypDB:Tc_MARK_7590"/>
<reference evidence="2 3" key="1">
    <citation type="journal article" date="2018" name="Microb. Genom.">
        <title>Expanding an expanded genome: long-read sequencing of Trypanosoma cruzi.</title>
        <authorList>
            <person name="Berna L."/>
            <person name="Rodriguez M."/>
            <person name="Chiribao M.L."/>
            <person name="Parodi-Talice A."/>
            <person name="Pita S."/>
            <person name="Rijo G."/>
            <person name="Alvarez-Valin F."/>
            <person name="Robello C."/>
        </authorList>
    </citation>
    <scope>NUCLEOTIDE SEQUENCE [LARGE SCALE GENOMIC DNA]</scope>
    <source>
        <strain evidence="2 3">Dm28c</strain>
    </source>
</reference>
<accession>A0A2V2VET8</accession>
<evidence type="ECO:0008006" key="4">
    <source>
        <dbReference type="Google" id="ProtNLM"/>
    </source>
</evidence>
<dbReference type="VEuPathDB" id="TriTrypDB:TCSYLVIO_008902"/>
<dbReference type="VEuPathDB" id="TriTrypDB:TCDM_05154"/>
<dbReference type="VEuPathDB" id="TriTrypDB:TcG_03365"/>
<dbReference type="InterPro" id="IPR019332">
    <property type="entry name" value="OSCP1"/>
</dbReference>
<evidence type="ECO:0000313" key="3">
    <source>
        <dbReference type="Proteomes" id="UP000246121"/>
    </source>
</evidence>
<dbReference type="EMBL" id="PRFA01000025">
    <property type="protein sequence ID" value="PWU94674.1"/>
    <property type="molecule type" value="Genomic_DNA"/>
</dbReference>
<dbReference type="VEuPathDB" id="TriTrypDB:C4B63_25g235"/>
<dbReference type="VEuPathDB" id="TriTrypDB:TcCL_NonESM03077"/>
<dbReference type="VEuPathDB" id="TriTrypDB:TcBrA4_0134570"/>
<dbReference type="OrthoDB" id="2157380at2759"/>
<dbReference type="PANTHER" id="PTHR21439">
    <property type="entry name" value="OXIDORED-NITRO DOMAIN-CONTAINING PROTEIN"/>
    <property type="match status" value="1"/>
</dbReference>
<dbReference type="Proteomes" id="UP000246121">
    <property type="component" value="Unassembled WGS sequence"/>
</dbReference>